<evidence type="ECO:0000256" key="1">
    <source>
        <dbReference type="SAM" id="MobiDB-lite"/>
    </source>
</evidence>
<dbReference type="SUPFAM" id="SSF75304">
    <property type="entry name" value="Amidase signature (AS) enzymes"/>
    <property type="match status" value="1"/>
</dbReference>
<name>A0A918XWZ8_9PROT</name>
<keyword evidence="4" id="KW-1185">Reference proteome</keyword>
<dbReference type="AlphaFoldDB" id="A0A918XWZ8"/>
<dbReference type="Gene3D" id="3.90.1300.10">
    <property type="entry name" value="Amidase signature (AS) domain"/>
    <property type="match status" value="1"/>
</dbReference>
<dbReference type="EMBL" id="BMZS01000014">
    <property type="protein sequence ID" value="GHD62293.1"/>
    <property type="molecule type" value="Genomic_DNA"/>
</dbReference>
<dbReference type="Pfam" id="PF01425">
    <property type="entry name" value="Amidase"/>
    <property type="match status" value="1"/>
</dbReference>
<feature type="domain" description="Amidase" evidence="2">
    <location>
        <begin position="24"/>
        <end position="418"/>
    </location>
</feature>
<dbReference type="InterPro" id="IPR000120">
    <property type="entry name" value="Amidase"/>
</dbReference>
<dbReference type="Proteomes" id="UP000630353">
    <property type="component" value="Unassembled WGS sequence"/>
</dbReference>
<gene>
    <name evidence="3" type="ORF">GCM10017083_50920</name>
</gene>
<proteinExistence type="predicted"/>
<sequence>MTAETLTAAEAAGAMAERRLSSVELVAACLDRIERRDGTVRAWLSVDREGALAAARQMDAERAAGRVRGPLHGMPFGVKDVIDVAGQPGTHNSPLHLSRVPVDDAGCVALMRAGGAIPLGKTDTAEFAAAGGRNAATRNPHDPGRTPGGSSAGSGAAVADLHVPLAFGTQTGGSMMRPAAYCGVYALKPTWGEVSREGAKLYAASLDTIGWYGRSVADLSLVAGVLGIETAAAPRPLAGLRIAVCRTPYADKVSADGHAALDRAVRALEAAGATVVARELPASLNALNDAKETIMRGEGRAAFLPHARVYGDRFSDGLRRQAEGPGVITRPALKAALDYGAHARLVFESHYRDVDAVLCPGATGEADRGLESSGSSILSSLWTVLHVPVVGIPAGEGSGGLPLGVQLVGFRFADGALLAAAEAVAAVVDPWAGRVRVPG</sequence>
<evidence type="ECO:0000313" key="4">
    <source>
        <dbReference type="Proteomes" id="UP000630353"/>
    </source>
</evidence>
<accession>A0A918XWZ8</accession>
<dbReference type="RefSeq" id="WP_189995023.1">
    <property type="nucleotide sequence ID" value="NZ_BMZS01000014.1"/>
</dbReference>
<organism evidence="3 4">
    <name type="scientific">Thalassobaculum fulvum</name>
    <dbReference type="NCBI Taxonomy" id="1633335"/>
    <lineage>
        <taxon>Bacteria</taxon>
        <taxon>Pseudomonadati</taxon>
        <taxon>Pseudomonadota</taxon>
        <taxon>Alphaproteobacteria</taxon>
        <taxon>Rhodospirillales</taxon>
        <taxon>Thalassobaculaceae</taxon>
        <taxon>Thalassobaculum</taxon>
    </lineage>
</organism>
<dbReference type="GO" id="GO:0003824">
    <property type="term" value="F:catalytic activity"/>
    <property type="evidence" value="ECO:0007669"/>
    <property type="project" value="InterPro"/>
</dbReference>
<evidence type="ECO:0000313" key="3">
    <source>
        <dbReference type="EMBL" id="GHD62293.1"/>
    </source>
</evidence>
<reference evidence="3" key="2">
    <citation type="submission" date="2020-09" db="EMBL/GenBank/DDBJ databases">
        <authorList>
            <person name="Sun Q."/>
            <person name="Kim S."/>
        </authorList>
    </citation>
    <scope>NUCLEOTIDE SEQUENCE</scope>
    <source>
        <strain evidence="3">KCTC 42651</strain>
    </source>
</reference>
<protein>
    <submittedName>
        <fullName evidence="3">Amidase</fullName>
    </submittedName>
</protein>
<dbReference type="PANTHER" id="PTHR11895:SF176">
    <property type="entry name" value="AMIDASE AMID-RELATED"/>
    <property type="match status" value="1"/>
</dbReference>
<dbReference type="InterPro" id="IPR023631">
    <property type="entry name" value="Amidase_dom"/>
</dbReference>
<feature type="region of interest" description="Disordered" evidence="1">
    <location>
        <begin position="133"/>
        <end position="154"/>
    </location>
</feature>
<dbReference type="InterPro" id="IPR036928">
    <property type="entry name" value="AS_sf"/>
</dbReference>
<evidence type="ECO:0000259" key="2">
    <source>
        <dbReference type="Pfam" id="PF01425"/>
    </source>
</evidence>
<dbReference type="PANTHER" id="PTHR11895">
    <property type="entry name" value="TRANSAMIDASE"/>
    <property type="match status" value="1"/>
</dbReference>
<comment type="caution">
    <text evidence="3">The sequence shown here is derived from an EMBL/GenBank/DDBJ whole genome shotgun (WGS) entry which is preliminary data.</text>
</comment>
<reference evidence="3" key="1">
    <citation type="journal article" date="2014" name="Int. J. Syst. Evol. Microbiol.">
        <title>Complete genome sequence of Corynebacterium casei LMG S-19264T (=DSM 44701T), isolated from a smear-ripened cheese.</title>
        <authorList>
            <consortium name="US DOE Joint Genome Institute (JGI-PGF)"/>
            <person name="Walter F."/>
            <person name="Albersmeier A."/>
            <person name="Kalinowski J."/>
            <person name="Ruckert C."/>
        </authorList>
    </citation>
    <scope>NUCLEOTIDE SEQUENCE</scope>
    <source>
        <strain evidence="3">KCTC 42651</strain>
    </source>
</reference>